<proteinExistence type="predicted"/>
<dbReference type="EMBL" id="CP017768">
    <property type="protein sequence ID" value="AUB60470.1"/>
    <property type="molecule type" value="Genomic_DNA"/>
</dbReference>
<dbReference type="RefSeq" id="WP_100905645.1">
    <property type="nucleotide sequence ID" value="NZ_CP017766.1"/>
</dbReference>
<accession>A0A2H4VC45</accession>
<keyword evidence="1" id="KW-0812">Transmembrane</keyword>
<evidence type="ECO:0000313" key="7">
    <source>
        <dbReference type="Proteomes" id="UP000591058"/>
    </source>
</evidence>
<feature type="transmembrane region" description="Helical" evidence="1">
    <location>
        <begin position="327"/>
        <end position="345"/>
    </location>
</feature>
<gene>
    <name evidence="2" type="ORF">BK007_06360</name>
    <name evidence="3" type="ORF">BK009_07130</name>
    <name evidence="4" type="ORF">HG719_00945</name>
</gene>
<feature type="transmembrane region" description="Helical" evidence="1">
    <location>
        <begin position="136"/>
        <end position="153"/>
    </location>
</feature>
<dbReference type="AlphaFoldDB" id="A0A2H4VQY4"/>
<accession>A0A2H4VQY4</accession>
<feature type="transmembrane region" description="Helical" evidence="1">
    <location>
        <begin position="159"/>
        <end position="182"/>
    </location>
</feature>
<dbReference type="InterPro" id="IPR005240">
    <property type="entry name" value="DUF389"/>
</dbReference>
<dbReference type="Proteomes" id="UP000232631">
    <property type="component" value="Chromosome"/>
</dbReference>
<reference evidence="4 7" key="2">
    <citation type="submission" date="2020-04" db="EMBL/GenBank/DDBJ databases">
        <title>Draft genome of Methanobacterium subterraneum isolated from animal feces.</title>
        <authorList>
            <person name="Ouboter H.T."/>
            <person name="Berger S."/>
            <person name="Gungor E."/>
            <person name="Jetten M.S.M."/>
            <person name="Welte C.U."/>
        </authorList>
    </citation>
    <scope>NUCLEOTIDE SEQUENCE [LARGE SCALE GENOMIC DNA]</scope>
    <source>
        <strain evidence="4">HO_2020</strain>
    </source>
</reference>
<dbReference type="NCBIfam" id="TIGR00341">
    <property type="entry name" value="TIGR00341 family protein"/>
    <property type="match status" value="1"/>
</dbReference>
<keyword evidence="5" id="KW-1185">Reference proteome</keyword>
<dbReference type="EMBL" id="CP017766">
    <property type="protein sequence ID" value="AUB55667.1"/>
    <property type="molecule type" value="Genomic_DNA"/>
</dbReference>
<feature type="transmembrane region" description="Helical" evidence="1">
    <location>
        <begin position="228"/>
        <end position="247"/>
    </location>
</feature>
<keyword evidence="1" id="KW-1133">Transmembrane helix</keyword>
<evidence type="ECO:0000313" key="6">
    <source>
        <dbReference type="Proteomes" id="UP000232806"/>
    </source>
</evidence>
<dbReference type="OrthoDB" id="3266at2157"/>
<dbReference type="KEGG" id="msub:BK009_07130"/>
<protein>
    <submittedName>
        <fullName evidence="3">TIGR00341 family protein</fullName>
    </submittedName>
</protein>
<evidence type="ECO:0000313" key="3">
    <source>
        <dbReference type="EMBL" id="AUB60470.1"/>
    </source>
</evidence>
<dbReference type="Proteomes" id="UP000232806">
    <property type="component" value="Chromosome"/>
</dbReference>
<dbReference type="Proteomes" id="UP000591058">
    <property type="component" value="Unassembled WGS sequence"/>
</dbReference>
<feature type="transmembrane region" description="Helical" evidence="1">
    <location>
        <begin position="254"/>
        <end position="275"/>
    </location>
</feature>
<feature type="transmembrane region" description="Helical" evidence="1">
    <location>
        <begin position="287"/>
        <end position="306"/>
    </location>
</feature>
<dbReference type="PANTHER" id="PTHR20992:SF9">
    <property type="entry name" value="AT15442P-RELATED"/>
    <property type="match status" value="1"/>
</dbReference>
<dbReference type="PANTHER" id="PTHR20992">
    <property type="entry name" value="AT15442P-RELATED"/>
    <property type="match status" value="1"/>
</dbReference>
<keyword evidence="1" id="KW-0472">Membrane</keyword>
<feature type="transmembrane region" description="Helical" evidence="1">
    <location>
        <begin position="194"/>
        <end position="213"/>
    </location>
</feature>
<organism evidence="3 5">
    <name type="scientific">Methanobacterium subterraneum</name>
    <dbReference type="NCBI Taxonomy" id="59277"/>
    <lineage>
        <taxon>Archaea</taxon>
        <taxon>Methanobacteriati</taxon>
        <taxon>Methanobacteriota</taxon>
        <taxon>Methanomada group</taxon>
        <taxon>Methanobacteria</taxon>
        <taxon>Methanobacteriales</taxon>
        <taxon>Methanobacteriaceae</taxon>
        <taxon>Methanobacterium</taxon>
    </lineage>
</organism>
<evidence type="ECO:0000313" key="5">
    <source>
        <dbReference type="Proteomes" id="UP000232631"/>
    </source>
</evidence>
<name>A0A2H4VQY4_9EURY</name>
<reference evidence="5 6" key="1">
    <citation type="submission" date="2016-10" db="EMBL/GenBank/DDBJ databases">
        <title>Comparative genomics between deep and shallow subseafloor isolates.</title>
        <authorList>
            <person name="Ishii S."/>
            <person name="Miller J.R."/>
            <person name="Sutton G."/>
            <person name="Suzuki S."/>
            <person name="Methe B."/>
            <person name="Inagaki F."/>
            <person name="Imachi H."/>
        </authorList>
    </citation>
    <scope>NUCLEOTIDE SEQUENCE [LARGE SCALE GENOMIC DNA]</scope>
    <source>
        <strain evidence="3 5">A8p</strain>
        <strain evidence="2 6">MO-MB1</strain>
    </source>
</reference>
<dbReference type="EMBL" id="JABBYL010000004">
    <property type="protein sequence ID" value="NMO08401.1"/>
    <property type="molecule type" value="Genomic_DNA"/>
</dbReference>
<evidence type="ECO:0000256" key="1">
    <source>
        <dbReference type="SAM" id="Phobius"/>
    </source>
</evidence>
<evidence type="ECO:0000313" key="4">
    <source>
        <dbReference type="EMBL" id="NMO08401.1"/>
    </source>
</evidence>
<evidence type="ECO:0000313" key="2">
    <source>
        <dbReference type="EMBL" id="AUB55667.1"/>
    </source>
</evidence>
<dbReference type="GeneID" id="35122911"/>
<sequence>MAYRLIIATIPQEKRRDNIDELLERYEVLSMWYGDSSDGQMILNILIRREKTEAILNLLQEHCSDVEGFRVILVPVEASIPLPEVPVRILPEEQEEEDTLIVDGLVDRLGSKELVDRLSRQEIYADISDISRVSNVYIVMIILSSLVAAIGVLNNNVAVIIGAMVIAPLFGPNIALSLATVLGDMDLAINTLKTNLTGISTALAISVLLGFFSEVDPTIPELFLRTNVGLGSVTLALSSGIVGALAFTRGFRTTLVGVMVAVALLPPLVTFGLLLGSGNFYPASGALLLFLVNLVCINLAGVITFITQRIHPILPEKVGKAKKMTNMALIIWIFLLAVFVILIFQRRGVFDVVRL</sequence>
<dbReference type="Pfam" id="PF04087">
    <property type="entry name" value="DUF389"/>
    <property type="match status" value="1"/>
</dbReference>